<dbReference type="EMBL" id="BK032823">
    <property type="protein sequence ID" value="DAF62462.1"/>
    <property type="molecule type" value="Genomic_DNA"/>
</dbReference>
<accession>A0A8S5TGR1</accession>
<name>A0A8S5TGR1_9CAUD</name>
<sequence>MKNYLESSIPMQIMKTFTSRDYGWNDFVSEACIKSLFEGAAIFLGKNKSKDTPVALVFKDANDKFHFAAYVQFHKQEEEGADEGSWTLNYTFNEEDIDNKWKVYTFPESQAAYAVIADHAHDEYGLVFKFMPKDDNGNICEGSAQELFCTILDVIFDYMRSNVSIDPVLEFTNLFTMTGEIAGNNVYIGIEPSEHLKQHVKDDTGVAANQELPERA</sequence>
<evidence type="ECO:0000313" key="1">
    <source>
        <dbReference type="EMBL" id="DAF62462.1"/>
    </source>
</evidence>
<proteinExistence type="predicted"/>
<protein>
    <submittedName>
        <fullName evidence="1">Uncharacterized protein</fullName>
    </submittedName>
</protein>
<organism evidence="1">
    <name type="scientific">Myoviridae sp. ctIty1</name>
    <dbReference type="NCBI Taxonomy" id="2827673"/>
    <lineage>
        <taxon>Viruses</taxon>
        <taxon>Duplodnaviria</taxon>
        <taxon>Heunggongvirae</taxon>
        <taxon>Uroviricota</taxon>
        <taxon>Caudoviricetes</taxon>
    </lineage>
</organism>
<reference evidence="1" key="1">
    <citation type="journal article" date="2021" name="Proc. Natl. Acad. Sci. U.S.A.">
        <title>A Catalog of Tens of Thousands of Viruses from Human Metagenomes Reveals Hidden Associations with Chronic Diseases.</title>
        <authorList>
            <person name="Tisza M.J."/>
            <person name="Buck C.B."/>
        </authorList>
    </citation>
    <scope>NUCLEOTIDE SEQUENCE</scope>
    <source>
        <strain evidence="1">CtIty1</strain>
    </source>
</reference>